<evidence type="ECO:0000256" key="2">
    <source>
        <dbReference type="SAM" id="MobiDB-lite"/>
    </source>
</evidence>
<feature type="region of interest" description="Disordered" evidence="2">
    <location>
        <begin position="151"/>
        <end position="242"/>
    </location>
</feature>
<feature type="compositionally biased region" description="Polar residues" evidence="2">
    <location>
        <begin position="225"/>
        <end position="234"/>
    </location>
</feature>
<keyword evidence="1" id="KW-0175">Coiled coil</keyword>
<evidence type="ECO:0000256" key="1">
    <source>
        <dbReference type="SAM" id="Coils"/>
    </source>
</evidence>
<feature type="coiled-coil region" evidence="1">
    <location>
        <begin position="17"/>
        <end position="44"/>
    </location>
</feature>
<organism evidence="3">
    <name type="scientific">Trypanosoma congolense (strain IL3000)</name>
    <dbReference type="NCBI Taxonomy" id="1068625"/>
    <lineage>
        <taxon>Eukaryota</taxon>
        <taxon>Discoba</taxon>
        <taxon>Euglenozoa</taxon>
        <taxon>Kinetoplastea</taxon>
        <taxon>Metakinetoplastina</taxon>
        <taxon>Trypanosomatida</taxon>
        <taxon>Trypanosomatidae</taxon>
        <taxon>Trypanosoma</taxon>
        <taxon>Nannomonas</taxon>
    </lineage>
</organism>
<reference evidence="3" key="1">
    <citation type="journal article" date="2012" name="Proc. Natl. Acad. Sci. U.S.A.">
        <title>Antigenic diversity is generated by distinct evolutionary mechanisms in African trypanosome species.</title>
        <authorList>
            <person name="Jackson A.P."/>
            <person name="Berry A."/>
            <person name="Aslett M."/>
            <person name="Allison H.C."/>
            <person name="Burton P."/>
            <person name="Vavrova-Anderson J."/>
            <person name="Brown R."/>
            <person name="Browne H."/>
            <person name="Corton N."/>
            <person name="Hauser H."/>
            <person name="Gamble J."/>
            <person name="Gilderthorp R."/>
            <person name="Marcello L."/>
            <person name="McQuillan J."/>
            <person name="Otto T.D."/>
            <person name="Quail M.A."/>
            <person name="Sanders M.J."/>
            <person name="van Tonder A."/>
            <person name="Ginger M.L."/>
            <person name="Field M.C."/>
            <person name="Barry J.D."/>
            <person name="Hertz-Fowler C."/>
            <person name="Berriman M."/>
        </authorList>
    </citation>
    <scope>NUCLEOTIDE SEQUENCE</scope>
    <source>
        <strain evidence="3">IL3000</strain>
    </source>
</reference>
<evidence type="ECO:0000313" key="3">
    <source>
        <dbReference type="EMBL" id="CCC95318.1"/>
    </source>
</evidence>
<gene>
    <name evidence="3" type="ORF">TCIL3000_11_7540</name>
</gene>
<dbReference type="EMBL" id="HE575324">
    <property type="protein sequence ID" value="CCC95318.1"/>
    <property type="molecule type" value="Genomic_DNA"/>
</dbReference>
<feature type="compositionally biased region" description="Polar residues" evidence="2">
    <location>
        <begin position="191"/>
        <end position="210"/>
    </location>
</feature>
<dbReference type="VEuPathDB" id="TriTrypDB:TcIL3000.11.7540"/>
<feature type="compositionally biased region" description="Basic and acidic residues" evidence="2">
    <location>
        <begin position="151"/>
        <end position="173"/>
    </location>
</feature>
<name>G0V0Z7_TRYCI</name>
<accession>G0V0Z7</accession>
<protein>
    <submittedName>
        <fullName evidence="3">Uncharacterized protein TCIL3000_11_7540</fullName>
    </submittedName>
</protein>
<dbReference type="AlphaFoldDB" id="G0V0Z7"/>
<sequence>MNPTLSNSPEGHFSTVVDRIERILSQLTNDIAAQRQEIRKLRTSFVDERETCVGINNPRAKSRNCTMEWRNVQPASVPADLRRGVSNDALHGHNSRKDKLPKFPESWKHCIKQYVVEMVEEHLQSMDKRIKRILAKRLRSVFLEQVGRALERETRAPSSGREKRCTQPREDKRRPAKSVTEPSRRRGKGSDTASHISAGSGTRAPSSFRSVSRGRRPSCGEGWNPTHTSSSSLKATKPRNALRTSRDTIAGLPEPSVSNVSCDFSLADSGSSSVLQVNHLFPDQGAVSHQLKGVDLSQSSSHSRCCLSSSPSPVKKRGSCSSRNYCGADWHHSTALSHNFSATNASDDVDVLVDVFKGRKPANRVMQLLL</sequence>
<proteinExistence type="predicted"/>